<evidence type="ECO:0000313" key="1">
    <source>
        <dbReference type="EMBL" id="NOU93222.1"/>
    </source>
</evidence>
<dbReference type="AlphaFoldDB" id="A0A972GM38"/>
<gene>
    <name evidence="1" type="ORF">GC093_08310</name>
</gene>
<reference evidence="1" key="1">
    <citation type="submission" date="2019-10" db="EMBL/GenBank/DDBJ databases">
        <title>Description of Paenibacillus glebae sp. nov.</title>
        <authorList>
            <person name="Carlier A."/>
            <person name="Qi S."/>
        </authorList>
    </citation>
    <scope>NUCLEOTIDE SEQUENCE</scope>
    <source>
        <strain evidence="1">LMG 31456</strain>
    </source>
</reference>
<dbReference type="RefSeq" id="WP_171651425.1">
    <property type="nucleotide sequence ID" value="NZ_WHOD01000045.1"/>
</dbReference>
<name>A0A972GM38_9BACL</name>
<comment type="caution">
    <text evidence="1">The sequence shown here is derived from an EMBL/GenBank/DDBJ whole genome shotgun (WGS) entry which is preliminary data.</text>
</comment>
<sequence length="576" mass="66093">MSRKLYVPELTVQKSNEQFERRRYGLLEQLAGADLPDIYGGWAIANLSLNRKVAEANIRLQRAALWFENPHPHGRDLRGECDFAAMKLCRAYLEFGQDGGLLDSLTLERIKAFFLNSDFQSMYDSENHHLLFHTSRYLMAHVYGREKFSEYGCDGAKLAEMDRSWLEQFIRFRARRGWGEFDSTCYFGPEWECLTTLYDFAPDVRLKQMAGMMLDVLLTDLLLETLNGMCGGAHGRIYSNHALNYAKDSVYPLMYLYFGNVDPSTLGEDCLVDALLSGYRPNDIIMDIALNRSDTYENRERKHLHNMDDCLPAAPLEGSIRKYTYRTPDYVMGCVQYQDNYPDIPSAIYAHHEQHEWDLTFGTNTMARLFTHHSGIDGNEHGYWTGDLGCKCGSGCGHFFQNRTALIALYDIPPEAPYQMIHAYLPKKYFDEVVEENEYVFIREGLVFAALKLLNGYKWSVGGPWSQMEVFSPGGKNGVVCEVGHADDFGDFVSFRQEIASNPIQFDRNSMTLTYQSRRSGQLMIDVSGNRELDGKPVDLEYASYDSPYMQSDWDSGKIRIGKDSQWLLYDFMEHG</sequence>
<dbReference type="Proteomes" id="UP000641588">
    <property type="component" value="Unassembled WGS sequence"/>
</dbReference>
<proteinExistence type="predicted"/>
<evidence type="ECO:0000313" key="2">
    <source>
        <dbReference type="Proteomes" id="UP000641588"/>
    </source>
</evidence>
<accession>A0A972GM38</accession>
<keyword evidence="2" id="KW-1185">Reference proteome</keyword>
<dbReference type="EMBL" id="WHOD01000045">
    <property type="protein sequence ID" value="NOU93222.1"/>
    <property type="molecule type" value="Genomic_DNA"/>
</dbReference>
<protein>
    <submittedName>
        <fullName evidence="1">Uncharacterized protein</fullName>
    </submittedName>
</protein>
<organism evidence="1 2">
    <name type="scientific">Paenibacillus foliorum</name>
    <dbReference type="NCBI Taxonomy" id="2654974"/>
    <lineage>
        <taxon>Bacteria</taxon>
        <taxon>Bacillati</taxon>
        <taxon>Bacillota</taxon>
        <taxon>Bacilli</taxon>
        <taxon>Bacillales</taxon>
        <taxon>Paenibacillaceae</taxon>
        <taxon>Paenibacillus</taxon>
    </lineage>
</organism>